<sequence length="519" mass="56734">MRRVVSVYLPHWSTDRLRRQTAKSPPDRRDTPTPTRPLVTAIPDHGRRIVAAVDAGARALGIAAGMTITKARSFAPELDVVDAQPEADVEGLRRLALWAGQRYSPIVAPDAPDGLWLDITGCAALFSTEAALLKDLHRRVAAFGVSVQIAVADTAGCAHAVARHVPAGRPVTIEPSDHRKAIALLPIAALRLEADVVEGLRKLGFERVEQLIGAPRGPLAKRFGRSLHRRLDQALGAVAEPIEPIFPEHLPRARRGFMEPIATAEAFGQVIGDLVADIVDQLGRVGKGARRLDCYFHRVDGHTQVIRVGTATPSRDQAHLSKLLCAKIETVEPGLGIESMTLLVSLMEPVAARQGESLERLGKPGPDLAALVDTLSNRFGSRCLHRMAPHPSEMPERSATSSPALDTARGAGWDDDLPRPARMLARPEAIEVIALLPDDAPRMFIWRGKRYRVTQGDGPERLHGEWWRDAGIESERPLSIRDYYQVETLSGGRYWLFRAGDGESPSTGSMRWFLHGAFA</sequence>
<dbReference type="Proteomes" id="UP000001989">
    <property type="component" value="Plasmid pSWIT02"/>
</dbReference>
<dbReference type="KEGG" id="swi:Swit_4948"/>
<proteinExistence type="inferred from homology"/>
<dbReference type="AlphaFoldDB" id="A0A9J9LF82"/>
<gene>
    <name evidence="6" type="ordered locus">Swit_4948</name>
</gene>
<dbReference type="InterPro" id="IPR043128">
    <property type="entry name" value="Rev_trsase/Diguanyl_cyclase"/>
</dbReference>
<dbReference type="EMBL" id="CP000701">
    <property type="protein sequence ID" value="ABQ71567.1"/>
    <property type="molecule type" value="Genomic_DNA"/>
</dbReference>
<dbReference type="PANTHER" id="PTHR35369:SF2">
    <property type="entry name" value="BLR3025 PROTEIN"/>
    <property type="match status" value="1"/>
</dbReference>
<accession>A0A9J9LF82</accession>
<dbReference type="InterPro" id="IPR043502">
    <property type="entry name" value="DNA/RNA_pol_sf"/>
</dbReference>
<dbReference type="InterPro" id="IPR045443">
    <property type="entry name" value="DUF6504"/>
</dbReference>
<feature type="region of interest" description="Disordered" evidence="3">
    <location>
        <begin position="16"/>
        <end position="37"/>
    </location>
</feature>
<evidence type="ECO:0000256" key="2">
    <source>
        <dbReference type="ARBA" id="ARBA00022763"/>
    </source>
</evidence>
<reference evidence="6 7" key="1">
    <citation type="journal article" date="2010" name="J. Bacteriol.">
        <title>Genome sequence of the dioxin-mineralizing bacterium Sphingomonas wittichii RW1.</title>
        <authorList>
            <person name="Miller T.R."/>
            <person name="Delcher A.L."/>
            <person name="Salzberg S.L."/>
            <person name="Saunders E."/>
            <person name="Detter J.C."/>
            <person name="Halden R.U."/>
        </authorList>
    </citation>
    <scope>NUCLEOTIDE SEQUENCE [LARGE SCALE GENOMIC DNA]</scope>
    <source>
        <strain evidence="7">DSM 6014 / CCUG 31198 / JCM 15750 / NBRC 105917 / EY 4224 / RW1</strain>
    </source>
</reference>
<evidence type="ECO:0000259" key="5">
    <source>
        <dbReference type="Pfam" id="PF20114"/>
    </source>
</evidence>
<dbReference type="SUPFAM" id="SSF56672">
    <property type="entry name" value="DNA/RNA polymerases"/>
    <property type="match status" value="1"/>
</dbReference>
<evidence type="ECO:0000256" key="1">
    <source>
        <dbReference type="ARBA" id="ARBA00010945"/>
    </source>
</evidence>
<dbReference type="GO" id="GO:0006281">
    <property type="term" value="P:DNA repair"/>
    <property type="evidence" value="ECO:0007669"/>
    <property type="project" value="InterPro"/>
</dbReference>
<evidence type="ECO:0000313" key="6">
    <source>
        <dbReference type="EMBL" id="ABQ71567.1"/>
    </source>
</evidence>
<dbReference type="InterPro" id="IPR001126">
    <property type="entry name" value="UmuC"/>
</dbReference>
<dbReference type="PANTHER" id="PTHR35369">
    <property type="entry name" value="BLR3025 PROTEIN-RELATED"/>
    <property type="match status" value="1"/>
</dbReference>
<keyword evidence="2" id="KW-0227">DNA damage</keyword>
<dbReference type="CDD" id="cd03468">
    <property type="entry name" value="PolY_like"/>
    <property type="match status" value="1"/>
</dbReference>
<keyword evidence="7" id="KW-1185">Reference proteome</keyword>
<feature type="domain" description="DUF6504" evidence="5">
    <location>
        <begin position="438"/>
        <end position="515"/>
    </location>
</feature>
<evidence type="ECO:0000256" key="3">
    <source>
        <dbReference type="SAM" id="MobiDB-lite"/>
    </source>
</evidence>
<protein>
    <submittedName>
        <fullName evidence="6">Nucleotidyltransferase/DNA polymerase involved in DNA repair-like protein</fullName>
    </submittedName>
</protein>
<dbReference type="OrthoDB" id="9788640at2"/>
<dbReference type="Pfam" id="PF20114">
    <property type="entry name" value="DUF6504"/>
    <property type="match status" value="1"/>
</dbReference>
<feature type="domain" description="UmuC" evidence="4">
    <location>
        <begin position="45"/>
        <end position="159"/>
    </location>
</feature>
<dbReference type="Gene3D" id="3.40.1170.60">
    <property type="match status" value="1"/>
</dbReference>
<geneLocation type="plasmid" evidence="6 7">
    <name>pSWIT02</name>
</geneLocation>
<keyword evidence="6" id="KW-0614">Plasmid</keyword>
<evidence type="ECO:0000259" key="4">
    <source>
        <dbReference type="Pfam" id="PF00817"/>
    </source>
</evidence>
<dbReference type="Gene3D" id="3.30.70.270">
    <property type="match status" value="1"/>
</dbReference>
<comment type="similarity">
    <text evidence="1">Belongs to the DNA polymerase type-Y family.</text>
</comment>
<dbReference type="InterPro" id="IPR050356">
    <property type="entry name" value="SulA_CellDiv_inhibitor"/>
</dbReference>
<feature type="region of interest" description="Disordered" evidence="3">
    <location>
        <begin position="387"/>
        <end position="419"/>
    </location>
</feature>
<organism evidence="6 7">
    <name type="scientific">Rhizorhabdus wittichii (strain DSM 6014 / CCUG 31198 / JCM 15750 / NBRC 105917 / EY 4224 / RW1)</name>
    <name type="common">Sphingomonas wittichii</name>
    <dbReference type="NCBI Taxonomy" id="392499"/>
    <lineage>
        <taxon>Bacteria</taxon>
        <taxon>Pseudomonadati</taxon>
        <taxon>Pseudomonadota</taxon>
        <taxon>Alphaproteobacteria</taxon>
        <taxon>Sphingomonadales</taxon>
        <taxon>Sphingomonadaceae</taxon>
        <taxon>Rhizorhabdus</taxon>
    </lineage>
</organism>
<evidence type="ECO:0000313" key="7">
    <source>
        <dbReference type="Proteomes" id="UP000001989"/>
    </source>
</evidence>
<name>A0A9J9LF82_RHIWR</name>
<dbReference type="Pfam" id="PF00817">
    <property type="entry name" value="IMS"/>
    <property type="match status" value="1"/>
</dbReference>